<dbReference type="OrthoDB" id="635824at2759"/>
<dbReference type="Gene3D" id="3.80.10.10">
    <property type="entry name" value="Ribonuclease Inhibitor"/>
    <property type="match status" value="1"/>
</dbReference>
<accession>A0A3L6QVB3</accession>
<keyword evidence="2" id="KW-1185">Reference proteome</keyword>
<name>A0A3L6QVB3_PANMI</name>
<dbReference type="PANTHER" id="PTHR38926">
    <property type="entry name" value="F-BOX DOMAIN CONTAINING PROTEIN, EXPRESSED"/>
    <property type="match status" value="1"/>
</dbReference>
<dbReference type="EMBL" id="PQIB02000011">
    <property type="protein sequence ID" value="RLM87519.1"/>
    <property type="molecule type" value="Genomic_DNA"/>
</dbReference>
<gene>
    <name evidence="1" type="ORF">C2845_PM04G10950</name>
</gene>
<dbReference type="InterPro" id="IPR032675">
    <property type="entry name" value="LRR_dom_sf"/>
</dbReference>
<evidence type="ECO:0008006" key="3">
    <source>
        <dbReference type="Google" id="ProtNLM"/>
    </source>
</evidence>
<dbReference type="AlphaFoldDB" id="A0A3L6QVB3"/>
<proteinExistence type="predicted"/>
<evidence type="ECO:0000313" key="1">
    <source>
        <dbReference type="EMBL" id="RLM87519.1"/>
    </source>
</evidence>
<dbReference type="STRING" id="4540.A0A3L6QVB3"/>
<reference evidence="2" key="1">
    <citation type="journal article" date="2019" name="Nat. Commun.">
        <title>The genome of broomcorn millet.</title>
        <authorList>
            <person name="Zou C."/>
            <person name="Miki D."/>
            <person name="Li D."/>
            <person name="Tang Q."/>
            <person name="Xiao L."/>
            <person name="Rajput S."/>
            <person name="Deng P."/>
            <person name="Jia W."/>
            <person name="Huang R."/>
            <person name="Zhang M."/>
            <person name="Sun Y."/>
            <person name="Hu J."/>
            <person name="Fu X."/>
            <person name="Schnable P.S."/>
            <person name="Li F."/>
            <person name="Zhang H."/>
            <person name="Feng B."/>
            <person name="Zhu X."/>
            <person name="Liu R."/>
            <person name="Schnable J.C."/>
            <person name="Zhu J.-K."/>
            <person name="Zhang H."/>
        </authorList>
    </citation>
    <scope>NUCLEOTIDE SEQUENCE [LARGE SCALE GENOMIC DNA]</scope>
</reference>
<protein>
    <recommendedName>
        <fullName evidence="3">F-box/LRR-repeat protein 23</fullName>
    </recommendedName>
</protein>
<dbReference type="Proteomes" id="UP000275267">
    <property type="component" value="Unassembled WGS sequence"/>
</dbReference>
<comment type="caution">
    <text evidence="1">The sequence shown here is derived from an EMBL/GenBank/DDBJ whole genome shotgun (WGS) entry which is preliminary data.</text>
</comment>
<organism evidence="1 2">
    <name type="scientific">Panicum miliaceum</name>
    <name type="common">Proso millet</name>
    <name type="synonym">Broomcorn millet</name>
    <dbReference type="NCBI Taxonomy" id="4540"/>
    <lineage>
        <taxon>Eukaryota</taxon>
        <taxon>Viridiplantae</taxon>
        <taxon>Streptophyta</taxon>
        <taxon>Embryophyta</taxon>
        <taxon>Tracheophyta</taxon>
        <taxon>Spermatophyta</taxon>
        <taxon>Magnoliopsida</taxon>
        <taxon>Liliopsida</taxon>
        <taxon>Poales</taxon>
        <taxon>Poaceae</taxon>
        <taxon>PACMAD clade</taxon>
        <taxon>Panicoideae</taxon>
        <taxon>Panicodae</taxon>
        <taxon>Paniceae</taxon>
        <taxon>Panicinae</taxon>
        <taxon>Panicum</taxon>
        <taxon>Panicum sect. Panicum</taxon>
    </lineage>
</organism>
<sequence length="227" mass="26239">MTTWARSLKSLRLISCSEISLLEELELSECSGIGGNESIVAIAKSCPQLNHFRLIRSKSSYPFTEDNDDGEALAISGMHGPRSLELYHNGLTNNGLMTILDNCVHLELLIIRECPNVTMDDALLAKCARVMIVTLRGDGYAYYKYNARGSYAYYRGWHWYSEQCPTCDLFRVIRDMDDDYWYYEEVRDYGDYSRYLNGVYVTDLDDEEHSRIVAKRARRYLKINTEV</sequence>
<dbReference type="PANTHER" id="PTHR38926:SF2">
    <property type="entry name" value="F-BOX_LRR-REPEAT PROTEIN 21-RELATED"/>
    <property type="match status" value="1"/>
</dbReference>
<dbReference type="SUPFAM" id="SSF52047">
    <property type="entry name" value="RNI-like"/>
    <property type="match status" value="1"/>
</dbReference>
<evidence type="ECO:0000313" key="2">
    <source>
        <dbReference type="Proteomes" id="UP000275267"/>
    </source>
</evidence>